<keyword evidence="2" id="KW-1185">Reference proteome</keyword>
<proteinExistence type="predicted"/>
<dbReference type="EMBL" id="JBBEUB010000006">
    <property type="protein sequence ID" value="MEJ2904302.1"/>
    <property type="molecule type" value="Genomic_DNA"/>
</dbReference>
<evidence type="ECO:0000313" key="2">
    <source>
        <dbReference type="Proteomes" id="UP001378956"/>
    </source>
</evidence>
<dbReference type="RefSeq" id="WP_172661442.1">
    <property type="nucleotide sequence ID" value="NZ_CBFGNQ010000014.1"/>
</dbReference>
<dbReference type="Proteomes" id="UP001378956">
    <property type="component" value="Unassembled WGS sequence"/>
</dbReference>
<sequence length="196" mass="22122">MKNFIKISLIAVLLINSVGLYASEGNFSIKLKDVNEKSVTFFINETQVVEVSLYDANNEVVYGKKINALKGSTKTYDLNSLPDGSYRFQLKTESNTAEYKIQLKDGKASVSDPLVADVVRPVLTKENGIITLNFENAPKGPLEIQILDRYNDAVYERVFEGETKFVKRFDVARGLKELTFIIRSANQVFTKTVQMY</sequence>
<accession>A0ABU8NPW8</accession>
<name>A0ABU8NPW8_9SPHI</name>
<evidence type="ECO:0008006" key="3">
    <source>
        <dbReference type="Google" id="ProtNLM"/>
    </source>
</evidence>
<organism evidence="1 2">
    <name type="scientific">Pedobacter panaciterrae</name>
    <dbReference type="NCBI Taxonomy" id="363849"/>
    <lineage>
        <taxon>Bacteria</taxon>
        <taxon>Pseudomonadati</taxon>
        <taxon>Bacteroidota</taxon>
        <taxon>Sphingobacteriia</taxon>
        <taxon>Sphingobacteriales</taxon>
        <taxon>Sphingobacteriaceae</taxon>
        <taxon>Pedobacter</taxon>
    </lineage>
</organism>
<protein>
    <recommendedName>
        <fullName evidence="3">Secreted protein (Por secretion system target)</fullName>
    </recommendedName>
</protein>
<gene>
    <name evidence="1" type="ORF">WAE58_17815</name>
</gene>
<reference evidence="1 2" key="1">
    <citation type="submission" date="2024-03" db="EMBL/GenBank/DDBJ databases">
        <title>Sequence of Lycoming College Course Isolates.</title>
        <authorList>
            <person name="Plotts O."/>
            <person name="Newman J."/>
        </authorList>
    </citation>
    <scope>NUCLEOTIDE SEQUENCE [LARGE SCALE GENOMIC DNA]</scope>
    <source>
        <strain evidence="1 2">CJB-3</strain>
    </source>
</reference>
<evidence type="ECO:0000313" key="1">
    <source>
        <dbReference type="EMBL" id="MEJ2904302.1"/>
    </source>
</evidence>
<comment type="caution">
    <text evidence="1">The sequence shown here is derived from an EMBL/GenBank/DDBJ whole genome shotgun (WGS) entry which is preliminary data.</text>
</comment>